<evidence type="ECO:0000313" key="3">
    <source>
        <dbReference type="Proteomes" id="UP001501624"/>
    </source>
</evidence>
<dbReference type="Gene3D" id="1.20.1260.20">
    <property type="entry name" value="PPE superfamily"/>
    <property type="match status" value="1"/>
</dbReference>
<feature type="region of interest" description="Disordered" evidence="1">
    <location>
        <begin position="36"/>
        <end position="68"/>
    </location>
</feature>
<reference evidence="3" key="1">
    <citation type="journal article" date="2019" name="Int. J. Syst. Evol. Microbiol.">
        <title>The Global Catalogue of Microorganisms (GCM) 10K type strain sequencing project: providing services to taxonomists for standard genome sequencing and annotation.</title>
        <authorList>
            <consortium name="The Broad Institute Genomics Platform"/>
            <consortium name="The Broad Institute Genome Sequencing Center for Infectious Disease"/>
            <person name="Wu L."/>
            <person name="Ma J."/>
        </authorList>
    </citation>
    <scope>NUCLEOTIDE SEQUENCE [LARGE SCALE GENOMIC DNA]</scope>
    <source>
        <strain evidence="3">JCM 17017</strain>
    </source>
</reference>
<gene>
    <name evidence="2" type="ORF">GCM10022380_70290</name>
</gene>
<evidence type="ECO:0000313" key="2">
    <source>
        <dbReference type="EMBL" id="GAA3842066.1"/>
    </source>
</evidence>
<sequence length="719" mass="74027">MADENDPYFGFNTNSLEPGYMPVPYAPGYQPPQGPLLGSNFYYSDIENSQNGQTGAQGDDGGGDASAQVDGADIEVINKWIMGEQPGTTAERSQQWTNIAQLLQNTADTLREQTQALAENWESPGAKDVFLSKVGETLAYLRVWQDAAIKNSVALYGLSNVMYEAQAEMRKLYLEYSYVVGGLQYLADLPPVGTPVGVAKAMPQRKVDEEKEKYDKEARALANRYIGEYAPYLAKLQAGRAKALSPPLDAIAHPTALGQDIPKMPPVAPPGAPGGTPPGTPGATPPGATPPGATPPGAPNPNTPNALTTQPPGTPPGDPAVNPPTTTATPPGATPPGAPEVTPPGTPPGAPPATPPGATPPDATSVPPAAFGGVPPMVTPFAFNGGGGKVAPNAFSANTLAPGLFDGSRTPATTPPTLGDTSLNKALGAPPGGLPPSFNQSSLYPPGTITPPPGGQAPQTPQEKAPGENQPGIPSYGSQSFTDHLDMEAKAIAQEAAAATPPPPLPPGTSMPNTREVDKAAPASAFADGGYTEQAPAFTPPPTTTPPVLNNNAKQARRGGSSAEAPATPPGGLGLGAPPVLSNPHRKPPEKTFTEKQRERARRRVLPGMPGAEFAANLPAGTSPVFDGRLSAEERVVTSFGEIPLGLQGPAPVVAVPDRHAKPVVHADQAKRVARKDEKAPVTDESVFEVETPGGPVVAGGEPDKRYRPAEPSALDGRN</sequence>
<dbReference type="EMBL" id="BAABCM010000013">
    <property type="protein sequence ID" value="GAA3842066.1"/>
    <property type="molecule type" value="Genomic_DNA"/>
</dbReference>
<feature type="compositionally biased region" description="Polar residues" evidence="1">
    <location>
        <begin position="410"/>
        <end position="424"/>
    </location>
</feature>
<dbReference type="InterPro" id="IPR038332">
    <property type="entry name" value="PPE_sf"/>
</dbReference>
<feature type="compositionally biased region" description="Low complexity" evidence="1">
    <location>
        <begin position="490"/>
        <end position="499"/>
    </location>
</feature>
<feature type="region of interest" description="Disordered" evidence="1">
    <location>
        <begin position="665"/>
        <end position="719"/>
    </location>
</feature>
<feature type="compositionally biased region" description="Pro residues" evidence="1">
    <location>
        <begin position="263"/>
        <end position="302"/>
    </location>
</feature>
<dbReference type="RefSeq" id="WP_237336816.1">
    <property type="nucleotide sequence ID" value="NZ_BAABCM010000013.1"/>
</dbReference>
<organism evidence="2 3">
    <name type="scientific">Amycolatopsis tucumanensis</name>
    <dbReference type="NCBI Taxonomy" id="401106"/>
    <lineage>
        <taxon>Bacteria</taxon>
        <taxon>Bacillati</taxon>
        <taxon>Actinomycetota</taxon>
        <taxon>Actinomycetes</taxon>
        <taxon>Pseudonocardiales</taxon>
        <taxon>Pseudonocardiaceae</taxon>
        <taxon>Amycolatopsis</taxon>
    </lineage>
</organism>
<comment type="caution">
    <text evidence="2">The sequence shown here is derived from an EMBL/GenBank/DDBJ whole genome shotgun (WGS) entry which is preliminary data.</text>
</comment>
<feature type="compositionally biased region" description="Basic and acidic residues" evidence="1">
    <location>
        <begin position="668"/>
        <end position="682"/>
    </location>
</feature>
<evidence type="ECO:0000256" key="1">
    <source>
        <dbReference type="SAM" id="MobiDB-lite"/>
    </source>
</evidence>
<feature type="region of interest" description="Disordered" evidence="1">
    <location>
        <begin position="257"/>
        <end position="623"/>
    </location>
</feature>
<accession>A0ABP7JDA2</accession>
<feature type="compositionally biased region" description="Pro residues" evidence="1">
    <location>
        <begin position="500"/>
        <end position="509"/>
    </location>
</feature>
<dbReference type="Proteomes" id="UP001501624">
    <property type="component" value="Unassembled WGS sequence"/>
</dbReference>
<name>A0ABP7JDA2_9PSEU</name>
<feature type="compositionally biased region" description="Pro residues" evidence="1">
    <location>
        <begin position="332"/>
        <end position="359"/>
    </location>
</feature>
<keyword evidence="3" id="KW-1185">Reference proteome</keyword>
<feature type="compositionally biased region" description="Pro residues" evidence="1">
    <location>
        <begin position="312"/>
        <end position="322"/>
    </location>
</feature>
<evidence type="ECO:0008006" key="4">
    <source>
        <dbReference type="Google" id="ProtNLM"/>
    </source>
</evidence>
<proteinExistence type="predicted"/>
<feature type="compositionally biased region" description="Basic and acidic residues" evidence="1">
    <location>
        <begin position="587"/>
        <end position="598"/>
    </location>
</feature>
<protein>
    <recommendedName>
        <fullName evidence="4">PPE family protein</fullName>
    </recommendedName>
</protein>